<evidence type="ECO:0000256" key="6">
    <source>
        <dbReference type="ARBA" id="ARBA00022692"/>
    </source>
</evidence>
<comment type="subcellular location">
    <subcellularLocation>
        <location evidence="2">Membrane</location>
    </subcellularLocation>
</comment>
<evidence type="ECO:0000256" key="10">
    <source>
        <dbReference type="ARBA" id="ARBA00023136"/>
    </source>
</evidence>
<evidence type="ECO:0000313" key="16">
    <source>
        <dbReference type="Proteomes" id="UP000621447"/>
    </source>
</evidence>
<dbReference type="InterPro" id="IPR005467">
    <property type="entry name" value="His_kinase_dom"/>
</dbReference>
<dbReference type="SUPFAM" id="SSF55874">
    <property type="entry name" value="ATPase domain of HSP90 chaperone/DNA topoisomerase II/histidine kinase"/>
    <property type="match status" value="1"/>
</dbReference>
<dbReference type="Gene3D" id="1.10.287.130">
    <property type="match status" value="1"/>
</dbReference>
<dbReference type="PANTHER" id="PTHR45436:SF5">
    <property type="entry name" value="SENSOR HISTIDINE KINASE TRCS"/>
    <property type="match status" value="1"/>
</dbReference>
<evidence type="ECO:0000256" key="7">
    <source>
        <dbReference type="ARBA" id="ARBA00022777"/>
    </source>
</evidence>
<evidence type="ECO:0000256" key="3">
    <source>
        <dbReference type="ARBA" id="ARBA00012438"/>
    </source>
</evidence>
<evidence type="ECO:0000256" key="2">
    <source>
        <dbReference type="ARBA" id="ARBA00004370"/>
    </source>
</evidence>
<feature type="domain" description="Histidine kinase" evidence="13">
    <location>
        <begin position="242"/>
        <end position="433"/>
    </location>
</feature>
<evidence type="ECO:0000259" key="14">
    <source>
        <dbReference type="PROSITE" id="PS50885"/>
    </source>
</evidence>
<protein>
    <recommendedName>
        <fullName evidence="3">histidine kinase</fullName>
        <ecNumber evidence="3">2.7.13.3</ecNumber>
    </recommendedName>
</protein>
<keyword evidence="10 12" id="KW-0472">Membrane</keyword>
<dbReference type="PANTHER" id="PTHR45436">
    <property type="entry name" value="SENSOR HISTIDINE KINASE YKOH"/>
    <property type="match status" value="1"/>
</dbReference>
<dbReference type="SMART" id="SM00387">
    <property type="entry name" value="HATPase_c"/>
    <property type="match status" value="1"/>
</dbReference>
<proteinExistence type="predicted"/>
<feature type="region of interest" description="Disordered" evidence="11">
    <location>
        <begin position="90"/>
        <end position="109"/>
    </location>
</feature>
<dbReference type="InterPro" id="IPR036890">
    <property type="entry name" value="HATPase_C_sf"/>
</dbReference>
<dbReference type="InterPro" id="IPR003660">
    <property type="entry name" value="HAMP_dom"/>
</dbReference>
<evidence type="ECO:0000256" key="11">
    <source>
        <dbReference type="SAM" id="MobiDB-lite"/>
    </source>
</evidence>
<dbReference type="Gene3D" id="3.30.565.10">
    <property type="entry name" value="Histidine kinase-like ATPase, C-terminal domain"/>
    <property type="match status" value="1"/>
</dbReference>
<keyword evidence="6 12" id="KW-0812">Transmembrane</keyword>
<keyword evidence="9" id="KW-0902">Two-component regulatory system</keyword>
<evidence type="ECO:0000256" key="12">
    <source>
        <dbReference type="SAM" id="Phobius"/>
    </source>
</evidence>
<accession>A0ABX2JMJ0</accession>
<evidence type="ECO:0000256" key="8">
    <source>
        <dbReference type="ARBA" id="ARBA00022989"/>
    </source>
</evidence>
<keyword evidence="7" id="KW-0418">Kinase</keyword>
<feature type="domain" description="HAMP" evidence="14">
    <location>
        <begin position="183"/>
        <end position="234"/>
    </location>
</feature>
<evidence type="ECO:0000256" key="9">
    <source>
        <dbReference type="ARBA" id="ARBA00023012"/>
    </source>
</evidence>
<feature type="transmembrane region" description="Helical" evidence="12">
    <location>
        <begin position="156"/>
        <end position="180"/>
    </location>
</feature>
<evidence type="ECO:0000256" key="5">
    <source>
        <dbReference type="ARBA" id="ARBA00022679"/>
    </source>
</evidence>
<dbReference type="InterPro" id="IPR004358">
    <property type="entry name" value="Sig_transdc_His_kin-like_C"/>
</dbReference>
<dbReference type="Pfam" id="PF02518">
    <property type="entry name" value="HATPase_c"/>
    <property type="match status" value="1"/>
</dbReference>
<keyword evidence="8 12" id="KW-1133">Transmembrane helix</keyword>
<dbReference type="Proteomes" id="UP000621447">
    <property type="component" value="Unassembled WGS sequence"/>
</dbReference>
<dbReference type="PROSITE" id="PS50109">
    <property type="entry name" value="HIS_KIN"/>
    <property type="match status" value="1"/>
</dbReference>
<name>A0ABX2JMJ0_9SPHN</name>
<dbReference type="EC" id="2.7.13.3" evidence="3"/>
<organism evidence="15 16">
    <name type="scientific">Sphingomonas hominis</name>
    <dbReference type="NCBI Taxonomy" id="2741495"/>
    <lineage>
        <taxon>Bacteria</taxon>
        <taxon>Pseudomonadati</taxon>
        <taxon>Pseudomonadota</taxon>
        <taxon>Alphaproteobacteria</taxon>
        <taxon>Sphingomonadales</taxon>
        <taxon>Sphingomonadaceae</taxon>
        <taxon>Sphingomonas</taxon>
    </lineage>
</organism>
<dbReference type="PROSITE" id="PS50885">
    <property type="entry name" value="HAMP"/>
    <property type="match status" value="1"/>
</dbReference>
<evidence type="ECO:0000259" key="13">
    <source>
        <dbReference type="PROSITE" id="PS50109"/>
    </source>
</evidence>
<evidence type="ECO:0000313" key="15">
    <source>
        <dbReference type="EMBL" id="NTS64332.1"/>
    </source>
</evidence>
<keyword evidence="5" id="KW-0808">Transferase</keyword>
<comment type="caution">
    <text evidence="15">The sequence shown here is derived from an EMBL/GenBank/DDBJ whole genome shotgun (WGS) entry which is preliminary data.</text>
</comment>
<dbReference type="CDD" id="cd06225">
    <property type="entry name" value="HAMP"/>
    <property type="match status" value="1"/>
</dbReference>
<evidence type="ECO:0000256" key="1">
    <source>
        <dbReference type="ARBA" id="ARBA00000085"/>
    </source>
</evidence>
<reference evidence="15 16" key="1">
    <citation type="submission" date="2020-06" db="EMBL/GenBank/DDBJ databases">
        <title>Sphingomonas hominis sp. nov., a member of the Sphingomonas, isolated from the hair of a 22-year-old girl.</title>
        <authorList>
            <person name="Zhang D.-F."/>
            <person name="Cui X.-W."/>
        </authorList>
    </citation>
    <scope>NUCLEOTIDE SEQUENCE [LARGE SCALE GENOMIC DNA]</scope>
    <source>
        <strain evidence="15 16">HHU CXW</strain>
    </source>
</reference>
<sequence length="433" mass="44939">MFALSLLTTLVALVFAGVAIGGVLQRFVTQSVDARLRDRLAALESAVHRDGTIDPAAITRVTARFPRDEPWQIETPAGVRLGAGNLSEEAPALARPAAPPRGHSGPTPAPLDDVQPFDARMPAGERVHGLASTLMTLTGSTRVSVAVPREQIDRPVLAALAPLAASLAILGFALGGAALIQLRLGLRPLRALRHAVEAIRRGRAGQVPEDVPDELRPLARELNALADENAAALAGARAAAANLAHALKTPVSTLALHLADDRAAQAQLGRIDATLRHHLGRARATAIDRRAVTPLAPALNDLAAAITALHMGRVAIAVDVAPDLVAGIDAQDLDELAGNLIDNAARHAAATVRISANAQDRHVWLTVTDDGEGIDAQDRERATTPGTRLDERGSGHGFGLSIVRELAELYGGALTLGDAPGGGLMATVSLPPG</sequence>
<dbReference type="PRINTS" id="PR00344">
    <property type="entry name" value="BCTRLSENSOR"/>
</dbReference>
<keyword evidence="4" id="KW-0597">Phosphoprotein</keyword>
<keyword evidence="16" id="KW-1185">Reference proteome</keyword>
<comment type="catalytic activity">
    <reaction evidence="1">
        <text>ATP + protein L-histidine = ADP + protein N-phospho-L-histidine.</text>
        <dbReference type="EC" id="2.7.13.3"/>
    </reaction>
</comment>
<dbReference type="EMBL" id="JABULH010000001">
    <property type="protein sequence ID" value="NTS64332.1"/>
    <property type="molecule type" value="Genomic_DNA"/>
</dbReference>
<dbReference type="InterPro" id="IPR003594">
    <property type="entry name" value="HATPase_dom"/>
</dbReference>
<dbReference type="InterPro" id="IPR050428">
    <property type="entry name" value="TCS_sensor_his_kinase"/>
</dbReference>
<dbReference type="Pfam" id="PF00672">
    <property type="entry name" value="HAMP"/>
    <property type="match status" value="1"/>
</dbReference>
<gene>
    <name evidence="15" type="ORF">HRV97_04045</name>
</gene>
<evidence type="ECO:0000256" key="4">
    <source>
        <dbReference type="ARBA" id="ARBA00022553"/>
    </source>
</evidence>